<keyword evidence="1" id="KW-0472">Membrane</keyword>
<dbReference type="RefSeq" id="WP_007416132.1">
    <property type="nucleotide sequence ID" value="NZ_ABOX02000023.1"/>
</dbReference>
<name>B9XJY9_PEDPL</name>
<feature type="transmembrane region" description="Helical" evidence="1">
    <location>
        <begin position="153"/>
        <end position="177"/>
    </location>
</feature>
<keyword evidence="1" id="KW-0812">Transmembrane</keyword>
<dbReference type="Pfam" id="PF12158">
    <property type="entry name" value="DUF3592"/>
    <property type="match status" value="1"/>
</dbReference>
<evidence type="ECO:0000313" key="3">
    <source>
        <dbReference type="EMBL" id="EEF59812.1"/>
    </source>
</evidence>
<reference evidence="3 4" key="1">
    <citation type="journal article" date="2011" name="J. Bacteriol.">
        <title>Genome sequence of 'Pedosphaera parvula' Ellin514, an aerobic Verrucomicrobial isolate from pasture soil.</title>
        <authorList>
            <person name="Kant R."/>
            <person name="van Passel M.W."/>
            <person name="Sangwan P."/>
            <person name="Palva A."/>
            <person name="Lucas S."/>
            <person name="Copeland A."/>
            <person name="Lapidus A."/>
            <person name="Glavina Del Rio T."/>
            <person name="Dalin E."/>
            <person name="Tice H."/>
            <person name="Bruce D."/>
            <person name="Goodwin L."/>
            <person name="Pitluck S."/>
            <person name="Chertkov O."/>
            <person name="Larimer F.W."/>
            <person name="Land M.L."/>
            <person name="Hauser L."/>
            <person name="Brettin T.S."/>
            <person name="Detter J.C."/>
            <person name="Han S."/>
            <person name="de Vos W.M."/>
            <person name="Janssen P.H."/>
            <person name="Smidt H."/>
        </authorList>
    </citation>
    <scope>NUCLEOTIDE SEQUENCE [LARGE SCALE GENOMIC DNA]</scope>
    <source>
        <strain evidence="3 4">Ellin514</strain>
    </source>
</reference>
<dbReference type="EMBL" id="ABOX02000023">
    <property type="protein sequence ID" value="EEF59812.1"/>
    <property type="molecule type" value="Genomic_DNA"/>
</dbReference>
<organism evidence="3 4">
    <name type="scientific">Pedosphaera parvula (strain Ellin514)</name>
    <dbReference type="NCBI Taxonomy" id="320771"/>
    <lineage>
        <taxon>Bacteria</taxon>
        <taxon>Pseudomonadati</taxon>
        <taxon>Verrucomicrobiota</taxon>
        <taxon>Pedosphaerae</taxon>
        <taxon>Pedosphaerales</taxon>
        <taxon>Pedosphaeraceae</taxon>
        <taxon>Pedosphaera</taxon>
    </lineage>
</organism>
<sequence>MPILILVVFVLVILVFSLGIWVGLIVGLSKAMRKTPARSQKTNLAIRGWFLSGMGLLFFLAAIFIAAYSWNFLHHALPAQGLVVGFKERQDKEHNSVSYASVFAFQDGRGVTHTNRVFSSYTSRPGYQLGEIVPVLYNQLNPAQAKINSFMEIWGTSAILGGLGLMLMIVAAGMLLWPRFVNRFKNVSVSPTAAKSQSK</sequence>
<accession>B9XJY9</accession>
<dbReference type="OrthoDB" id="4289693at2"/>
<dbReference type="InterPro" id="IPR021994">
    <property type="entry name" value="DUF3592"/>
</dbReference>
<feature type="domain" description="DUF3592" evidence="2">
    <location>
        <begin position="87"/>
        <end position="150"/>
    </location>
</feature>
<dbReference type="AlphaFoldDB" id="B9XJY9"/>
<dbReference type="Proteomes" id="UP000003688">
    <property type="component" value="Unassembled WGS sequence"/>
</dbReference>
<gene>
    <name evidence="3" type="ORF">Cflav_PD2819</name>
</gene>
<evidence type="ECO:0000259" key="2">
    <source>
        <dbReference type="Pfam" id="PF12158"/>
    </source>
</evidence>
<keyword evidence="1" id="KW-1133">Transmembrane helix</keyword>
<keyword evidence="4" id="KW-1185">Reference proteome</keyword>
<feature type="transmembrane region" description="Helical" evidence="1">
    <location>
        <begin position="6"/>
        <end position="28"/>
    </location>
</feature>
<evidence type="ECO:0000313" key="4">
    <source>
        <dbReference type="Proteomes" id="UP000003688"/>
    </source>
</evidence>
<comment type="caution">
    <text evidence="3">The sequence shown here is derived from an EMBL/GenBank/DDBJ whole genome shotgun (WGS) entry which is preliminary data.</text>
</comment>
<feature type="transmembrane region" description="Helical" evidence="1">
    <location>
        <begin position="49"/>
        <end position="70"/>
    </location>
</feature>
<proteinExistence type="predicted"/>
<protein>
    <recommendedName>
        <fullName evidence="2">DUF3592 domain-containing protein</fullName>
    </recommendedName>
</protein>
<evidence type="ECO:0000256" key="1">
    <source>
        <dbReference type="SAM" id="Phobius"/>
    </source>
</evidence>